<comment type="caution">
    <text evidence="3">The sequence shown here is derived from an EMBL/GenBank/DDBJ whole genome shotgun (WGS) entry which is preliminary data.</text>
</comment>
<dbReference type="InterPro" id="IPR029052">
    <property type="entry name" value="Metallo-depent_PP-like"/>
</dbReference>
<proteinExistence type="predicted"/>
<feature type="compositionally biased region" description="Basic and acidic residues" evidence="1">
    <location>
        <begin position="29"/>
        <end position="42"/>
    </location>
</feature>
<dbReference type="AlphaFoldDB" id="A0A9P7H9S1"/>
<dbReference type="PANTHER" id="PTHR12905:SF0">
    <property type="entry name" value="CALCINEURIN-LIKE PHOSPHOESTERASE DOMAIN-CONTAINING PROTEIN"/>
    <property type="match status" value="1"/>
</dbReference>
<dbReference type="CDD" id="cd07379">
    <property type="entry name" value="MPP_239FB"/>
    <property type="match status" value="1"/>
</dbReference>
<dbReference type="InterPro" id="IPR004843">
    <property type="entry name" value="Calcineurin-like_PHP"/>
</dbReference>
<dbReference type="GO" id="GO:0016787">
    <property type="term" value="F:hydrolase activity"/>
    <property type="evidence" value="ECO:0007669"/>
    <property type="project" value="InterPro"/>
</dbReference>
<keyword evidence="4" id="KW-1185">Reference proteome</keyword>
<dbReference type="EMBL" id="JAGPUO010000002">
    <property type="protein sequence ID" value="KAG5664719.1"/>
    <property type="molecule type" value="Genomic_DNA"/>
</dbReference>
<name>A0A9P7H9S1_9HYPO</name>
<feature type="region of interest" description="Disordered" evidence="1">
    <location>
        <begin position="17"/>
        <end position="42"/>
    </location>
</feature>
<feature type="domain" description="Calcineurin-like phosphoesterase" evidence="2">
    <location>
        <begin position="13"/>
        <end position="228"/>
    </location>
</feature>
<dbReference type="InterPro" id="IPR051693">
    <property type="entry name" value="UPF0046_metallophosphoest"/>
</dbReference>
<dbReference type="Pfam" id="PF00149">
    <property type="entry name" value="Metallophos"/>
    <property type="match status" value="1"/>
</dbReference>
<sequence>MPEPSVSTSIKTRFLIISDTHGSKPKPKNKGEPSTEDELNGKDVMRVTTGWREPLPEADVVLHCGDLTKRTTIPEFENTFSVLRSIRAPLKLAIAGNHDTALDDNYWINKYGGSEETLEKVKKIVKSAEEDGVRYLTEGVHEFTLKNGALLNVYASPWTPAYGGWAFQYEYGHDFSIPTGIDVAITHGPPHGICDFAGRSGTHAGCPDLLAAVARAKPKIHCFGHIHEAWGMHHVTWDGDNIDEERSRKVGLKGLRPNPTTQKKEVVQTTKTKLIEMSKRRAKHLDLTQGDDCLAQGEQTLFVNAAVMDIRYRPIQLPWLIDVDLARADELASTQNRAFAIRPL</sequence>
<evidence type="ECO:0000313" key="3">
    <source>
        <dbReference type="EMBL" id="KAG5664719.1"/>
    </source>
</evidence>
<dbReference type="Proteomes" id="UP000782241">
    <property type="component" value="Unassembled WGS sequence"/>
</dbReference>
<evidence type="ECO:0000256" key="1">
    <source>
        <dbReference type="SAM" id="MobiDB-lite"/>
    </source>
</evidence>
<dbReference type="Gene3D" id="3.60.21.10">
    <property type="match status" value="1"/>
</dbReference>
<accession>A0A9P7H9S1</accession>
<evidence type="ECO:0000259" key="2">
    <source>
        <dbReference type="Pfam" id="PF00149"/>
    </source>
</evidence>
<dbReference type="SUPFAM" id="SSF56300">
    <property type="entry name" value="Metallo-dependent phosphatases"/>
    <property type="match status" value="1"/>
</dbReference>
<protein>
    <recommendedName>
        <fullName evidence="2">Calcineurin-like phosphoesterase domain-containing protein</fullName>
    </recommendedName>
</protein>
<dbReference type="PANTHER" id="PTHR12905">
    <property type="entry name" value="METALLOPHOSPHOESTERASE"/>
    <property type="match status" value="1"/>
</dbReference>
<organism evidence="3 4">
    <name type="scientific">Fusarium avenaceum</name>
    <dbReference type="NCBI Taxonomy" id="40199"/>
    <lineage>
        <taxon>Eukaryota</taxon>
        <taxon>Fungi</taxon>
        <taxon>Dikarya</taxon>
        <taxon>Ascomycota</taxon>
        <taxon>Pezizomycotina</taxon>
        <taxon>Sordariomycetes</taxon>
        <taxon>Hypocreomycetidae</taxon>
        <taxon>Hypocreales</taxon>
        <taxon>Nectriaceae</taxon>
        <taxon>Fusarium</taxon>
        <taxon>Fusarium tricinctum species complex</taxon>
    </lineage>
</organism>
<evidence type="ECO:0000313" key="4">
    <source>
        <dbReference type="Proteomes" id="UP000782241"/>
    </source>
</evidence>
<gene>
    <name evidence="3" type="ORF">KAF25_008453</name>
</gene>
<reference evidence="3" key="1">
    <citation type="submission" date="2021-04" db="EMBL/GenBank/DDBJ databases">
        <title>Draft genome of Fusarium avenaceum strain F156N33, isolated from an atmospheric sample in Virginia.</title>
        <authorList>
            <person name="Yang S."/>
            <person name="Vinatzer B.A."/>
            <person name="Coleman J."/>
        </authorList>
    </citation>
    <scope>NUCLEOTIDE SEQUENCE</scope>
    <source>
        <strain evidence="3">F156N33</strain>
    </source>
</reference>